<keyword evidence="10" id="KW-0249">Electron transport</keyword>
<dbReference type="InterPro" id="IPR017927">
    <property type="entry name" value="FAD-bd_FR_type"/>
</dbReference>
<dbReference type="GO" id="GO:0050660">
    <property type="term" value="F:flavin adenine dinucleotide binding"/>
    <property type="evidence" value="ECO:0007669"/>
    <property type="project" value="TreeGrafter"/>
</dbReference>
<dbReference type="PANTHER" id="PTHR19384">
    <property type="entry name" value="NITRIC OXIDE SYNTHASE-RELATED"/>
    <property type="match status" value="1"/>
</dbReference>
<comment type="pathway">
    <text evidence="3">Sulfur metabolism; hydrogen sulfide biosynthesis; hydrogen sulfide from sulfite (NADPH route): step 1/1.</text>
</comment>
<evidence type="ECO:0000313" key="16">
    <source>
        <dbReference type="Proteomes" id="UP000279236"/>
    </source>
</evidence>
<keyword evidence="9" id="KW-0521">NADP</keyword>
<dbReference type="Gene3D" id="1.20.990.10">
    <property type="entry name" value="NADPH-cytochrome p450 Reductase, Chain A, domain 3"/>
    <property type="match status" value="1"/>
</dbReference>
<dbReference type="Pfam" id="PF00175">
    <property type="entry name" value="NAD_binding_1"/>
    <property type="match status" value="1"/>
</dbReference>
<comment type="cofactor">
    <cofactor evidence="1">
        <name>FMN</name>
        <dbReference type="ChEBI" id="CHEBI:58210"/>
    </cofactor>
</comment>
<evidence type="ECO:0000256" key="11">
    <source>
        <dbReference type="ARBA" id="ARBA00023002"/>
    </source>
</evidence>
<dbReference type="InterPro" id="IPR001709">
    <property type="entry name" value="Flavoprot_Pyr_Nucl_cyt_Rdtase"/>
</dbReference>
<dbReference type="Gene3D" id="3.40.50.80">
    <property type="entry name" value="Nucleotide-binding domain of ferredoxin-NADP reductase (FNR) module"/>
    <property type="match status" value="1"/>
</dbReference>
<dbReference type="PROSITE" id="PS51384">
    <property type="entry name" value="FAD_FR"/>
    <property type="match status" value="1"/>
</dbReference>
<comment type="catalytic activity">
    <reaction evidence="12">
        <text>hydrogen sulfide + 3 NADP(+) + 3 H2O = sulfite + 3 NADPH + 4 H(+)</text>
        <dbReference type="Rhea" id="RHEA:13801"/>
        <dbReference type="ChEBI" id="CHEBI:15377"/>
        <dbReference type="ChEBI" id="CHEBI:15378"/>
        <dbReference type="ChEBI" id="CHEBI:17359"/>
        <dbReference type="ChEBI" id="CHEBI:29919"/>
        <dbReference type="ChEBI" id="CHEBI:57783"/>
        <dbReference type="ChEBI" id="CHEBI:58349"/>
        <dbReference type="EC" id="1.8.1.2"/>
    </reaction>
</comment>
<dbReference type="STRING" id="105984.A0A427XQX6"/>
<evidence type="ECO:0000256" key="13">
    <source>
        <dbReference type="ARBA" id="ARBA00059320"/>
    </source>
</evidence>
<dbReference type="Gene3D" id="3.40.920.10">
    <property type="entry name" value="Pyruvate-ferredoxin oxidoreductase, PFOR, domain III"/>
    <property type="match status" value="1"/>
</dbReference>
<dbReference type="GeneID" id="39593188"/>
<dbReference type="InterPro" id="IPR017938">
    <property type="entry name" value="Riboflavin_synthase-like_b-brl"/>
</dbReference>
<name>A0A427XQX6_9TREE</name>
<dbReference type="Proteomes" id="UP000279236">
    <property type="component" value="Unassembled WGS sequence"/>
</dbReference>
<reference evidence="15 16" key="1">
    <citation type="submission" date="2018-11" db="EMBL/GenBank/DDBJ databases">
        <title>Genome sequence of Apiotrichum porosum DSM 27194.</title>
        <authorList>
            <person name="Aliyu H."/>
            <person name="Gorte O."/>
            <person name="Ochsenreither K."/>
        </authorList>
    </citation>
    <scope>NUCLEOTIDE SEQUENCE [LARGE SCALE GENOMIC DNA]</scope>
    <source>
        <strain evidence="15 16">DSM 27194</strain>
    </source>
</reference>
<proteinExistence type="predicted"/>
<evidence type="ECO:0000256" key="7">
    <source>
        <dbReference type="ARBA" id="ARBA00022643"/>
    </source>
</evidence>
<dbReference type="GO" id="GO:0005829">
    <property type="term" value="C:cytosol"/>
    <property type="evidence" value="ECO:0007669"/>
    <property type="project" value="TreeGrafter"/>
</dbReference>
<dbReference type="InterPro" id="IPR002869">
    <property type="entry name" value="Pyrv_flavodox_OxRed_cen"/>
</dbReference>
<dbReference type="SUPFAM" id="SSF53323">
    <property type="entry name" value="Pyruvate-ferredoxin oxidoreductase, PFOR, domain III"/>
    <property type="match status" value="1"/>
</dbReference>
<evidence type="ECO:0000256" key="3">
    <source>
        <dbReference type="ARBA" id="ARBA00004774"/>
    </source>
</evidence>
<dbReference type="GO" id="GO:0010181">
    <property type="term" value="F:FMN binding"/>
    <property type="evidence" value="ECO:0007669"/>
    <property type="project" value="TreeGrafter"/>
</dbReference>
<evidence type="ECO:0000256" key="9">
    <source>
        <dbReference type="ARBA" id="ARBA00022857"/>
    </source>
</evidence>
<evidence type="ECO:0000256" key="2">
    <source>
        <dbReference type="ARBA" id="ARBA00001974"/>
    </source>
</evidence>
<dbReference type="EC" id="1.8.1.2" evidence="4"/>
<keyword evidence="7" id="KW-0288">FMN</keyword>
<dbReference type="PRINTS" id="PR00371">
    <property type="entry name" value="FPNCR"/>
</dbReference>
<dbReference type="InterPro" id="IPR003097">
    <property type="entry name" value="CysJ-like_FAD-binding"/>
</dbReference>
<comment type="caution">
    <text evidence="15">The sequence shown here is derived from an EMBL/GenBank/DDBJ whole genome shotgun (WGS) entry which is preliminary data.</text>
</comment>
<keyword evidence="8" id="KW-0274">FAD</keyword>
<dbReference type="InterPro" id="IPR023173">
    <property type="entry name" value="NADPH_Cyt_P450_Rdtase_alpha"/>
</dbReference>
<evidence type="ECO:0000256" key="12">
    <source>
        <dbReference type="ARBA" id="ARBA00052219"/>
    </source>
</evidence>
<protein>
    <recommendedName>
        <fullName evidence="4">assimilatory sulfite reductase (NADPH)</fullName>
        <ecNumber evidence="4">1.8.1.2</ecNumber>
    </recommendedName>
</protein>
<sequence>MAPVAISSAPAAIAAAKAAVLDTGVATPYSQTSTAVSEAGDKAPSPKAAVTVLAESGLLPGQEGYIESLVNAQQALPTSVAGETVVASALEVIEALAVQKSSAVWVYDDAAEVGFGSRLAAWQAEGLAAGKVHPVQTREGAGLELAGYAKKAAAGKISVFATTTTLPLLAPHLATIEGDVVIHVAATEPSASLALEDALSAPGVVKALTALSEEWDVIFSAGADVVATAAHLYTSAGKVIHIIESTYSARETTSYKFPNAGAFDEFVVSADSDELYLAVASAAALTIAAPKVTLNTLSPDAEALFAVLTGQTKKTVTVTGPTRADAEALKAVVLAVLFSAPTSSSAVFPTVKAAVTPAAGATESDAKVVSFFTAHSAPLPKLLAQLFVSSPTLATTFATYNTTAVTGKKSVLSLSQGAAVSVSPNSASDLIWVSDPAVLKATDVLATAKQGATLLLELPWSEEDVPAKLSAAEIQTIQQKGLRVFLLDVNAQSAFNPIREQVAFLLLYTGSQKLPRGVWRVLDAFHGGHLGRDPVEDAQAGLDEIPANIIASWAVDPETVHKTKDTWVWDTIEAIAHDKEAKPSLSSWELAARHILFREAYAVDEAKTFDGDDAIPGVATLRPEESEETFLVTVAENKRLTPLDYDRNVFHLELDTAGTGLKYAIGEAIGIHGWNEADEVLDFCQWYGLDPEAVVSSPNPLKEGTVVSRTIFQILQQNLDLFGQPGKSFYGDLSKHATEREEAMILKFISVPEGAEMFQKFSENQTVNFADILKLYPSARPSFEQLLELIPEIKPRHYSIASSQAAVGDKVELLIVTVDWVDSTGRTRYGQCTRYLNKLSVGAKVTVSIKPSVMKLPADDKQPIIMAGLGTGAAPFRAFLQHRAWQKEQGIEVGPALYYFGARHAAEEYLYGSEIEAWVQAGIVRTGLAFSRDQPQKVYIQHKMQEDAEQLAKWLLSNGSFYLCGPTWPVPDVFKALTDAIVKETSWSVEKAEKYIEDLKEEERYVLEVY</sequence>
<dbReference type="InterPro" id="IPR001433">
    <property type="entry name" value="OxRdtase_FAD/NAD-bd"/>
</dbReference>
<evidence type="ECO:0000256" key="6">
    <source>
        <dbReference type="ARBA" id="ARBA00022630"/>
    </source>
</evidence>
<keyword evidence="6" id="KW-0285">Flavoprotein</keyword>
<dbReference type="SUPFAM" id="SSF63380">
    <property type="entry name" value="Riboflavin synthase domain-like"/>
    <property type="match status" value="1"/>
</dbReference>
<dbReference type="PANTHER" id="PTHR19384:SF109">
    <property type="entry name" value="SULFITE REDUCTASE [NADPH] FLAVOPROTEIN COMPONENT"/>
    <property type="match status" value="1"/>
</dbReference>
<evidence type="ECO:0000256" key="8">
    <source>
        <dbReference type="ARBA" id="ARBA00022827"/>
    </source>
</evidence>
<dbReference type="SUPFAM" id="SSF52343">
    <property type="entry name" value="Ferredoxin reductase-like, C-terminal NADP-linked domain"/>
    <property type="match status" value="1"/>
</dbReference>
<organism evidence="15 16">
    <name type="scientific">Apiotrichum porosum</name>
    <dbReference type="NCBI Taxonomy" id="105984"/>
    <lineage>
        <taxon>Eukaryota</taxon>
        <taxon>Fungi</taxon>
        <taxon>Dikarya</taxon>
        <taxon>Basidiomycota</taxon>
        <taxon>Agaricomycotina</taxon>
        <taxon>Tremellomycetes</taxon>
        <taxon>Trichosporonales</taxon>
        <taxon>Trichosporonaceae</taxon>
        <taxon>Apiotrichum</taxon>
    </lineage>
</organism>
<keyword evidence="5" id="KW-0813">Transport</keyword>
<dbReference type="RefSeq" id="XP_028475927.1">
    <property type="nucleotide sequence ID" value="XM_028623953.1"/>
</dbReference>
<feature type="domain" description="FAD-binding FR-type" evidence="14">
    <location>
        <begin position="627"/>
        <end position="858"/>
    </location>
</feature>
<dbReference type="FunFam" id="1.20.990.10:FF:000010">
    <property type="entry name" value="Sulfite reductase [NADPH] flavoprotein component"/>
    <property type="match status" value="1"/>
</dbReference>
<dbReference type="CDD" id="cd06207">
    <property type="entry name" value="CyPoR_like"/>
    <property type="match status" value="1"/>
</dbReference>
<gene>
    <name evidence="15" type="ORF">EHS24_008645</name>
</gene>
<evidence type="ECO:0000259" key="14">
    <source>
        <dbReference type="PROSITE" id="PS51384"/>
    </source>
</evidence>
<accession>A0A427XQX6</accession>
<evidence type="ECO:0000313" key="15">
    <source>
        <dbReference type="EMBL" id="RSH81208.1"/>
    </source>
</evidence>
<evidence type="ECO:0000256" key="10">
    <source>
        <dbReference type="ARBA" id="ARBA00022982"/>
    </source>
</evidence>
<comment type="function">
    <text evidence="13">This enzyme catalyzes the 6-electron reduction of sulfite to sulfide. This is one of several activities required for the biosynthesis of L-cysteine from sulfate.</text>
</comment>
<dbReference type="GO" id="GO:0004783">
    <property type="term" value="F:sulfite reductase (NADPH) activity"/>
    <property type="evidence" value="ECO:0007669"/>
    <property type="project" value="UniProtKB-EC"/>
</dbReference>
<comment type="cofactor">
    <cofactor evidence="2">
        <name>FAD</name>
        <dbReference type="ChEBI" id="CHEBI:57692"/>
    </cofactor>
</comment>
<dbReference type="OrthoDB" id="1856718at2759"/>
<evidence type="ECO:0000256" key="1">
    <source>
        <dbReference type="ARBA" id="ARBA00001917"/>
    </source>
</evidence>
<evidence type="ECO:0000256" key="4">
    <source>
        <dbReference type="ARBA" id="ARBA00012604"/>
    </source>
</evidence>
<dbReference type="Pfam" id="PF00667">
    <property type="entry name" value="FAD_binding_1"/>
    <property type="match status" value="1"/>
</dbReference>
<dbReference type="EMBL" id="RSCE01000007">
    <property type="protein sequence ID" value="RSH81208.1"/>
    <property type="molecule type" value="Genomic_DNA"/>
</dbReference>
<evidence type="ECO:0000256" key="5">
    <source>
        <dbReference type="ARBA" id="ARBA00022448"/>
    </source>
</evidence>
<keyword evidence="16" id="KW-1185">Reference proteome</keyword>
<dbReference type="Gene3D" id="2.40.30.10">
    <property type="entry name" value="Translation factors"/>
    <property type="match status" value="1"/>
</dbReference>
<dbReference type="AlphaFoldDB" id="A0A427XQX6"/>
<keyword evidence="11" id="KW-0560">Oxidoreductase</keyword>
<dbReference type="InterPro" id="IPR039261">
    <property type="entry name" value="FNR_nucleotide-bd"/>
</dbReference>